<proteinExistence type="predicted"/>
<accession>A0ABV5KSZ3</accession>
<evidence type="ECO:0000313" key="2">
    <source>
        <dbReference type="Proteomes" id="UP001589747"/>
    </source>
</evidence>
<dbReference type="EMBL" id="JBHMDO010000031">
    <property type="protein sequence ID" value="MFB9327990.1"/>
    <property type="molecule type" value="Genomic_DNA"/>
</dbReference>
<organism evidence="1 2">
    <name type="scientific">Paenibacillus aurantiacus</name>
    <dbReference type="NCBI Taxonomy" id="1936118"/>
    <lineage>
        <taxon>Bacteria</taxon>
        <taxon>Bacillati</taxon>
        <taxon>Bacillota</taxon>
        <taxon>Bacilli</taxon>
        <taxon>Bacillales</taxon>
        <taxon>Paenibacillaceae</taxon>
        <taxon>Paenibacillus</taxon>
    </lineage>
</organism>
<name>A0ABV5KSZ3_9BACL</name>
<keyword evidence="2" id="KW-1185">Reference proteome</keyword>
<protein>
    <submittedName>
        <fullName evidence="1">Uncharacterized protein</fullName>
    </submittedName>
</protein>
<dbReference type="Proteomes" id="UP001589747">
    <property type="component" value="Unassembled WGS sequence"/>
</dbReference>
<evidence type="ECO:0000313" key="1">
    <source>
        <dbReference type="EMBL" id="MFB9327990.1"/>
    </source>
</evidence>
<comment type="caution">
    <text evidence="1">The sequence shown here is derived from an EMBL/GenBank/DDBJ whole genome shotgun (WGS) entry which is preliminary data.</text>
</comment>
<sequence length="104" mass="11657">MIHLRHNGEKCVGTEHRGTDSIAWGAYTSAIDSNLPVGIRYDMFVSGNTYENYHFVLGIGYVKYAQNYVGFKDPDNGTANTGTTYVLWSDNDQDIGFLNLFKHA</sequence>
<dbReference type="RefSeq" id="WP_377496849.1">
    <property type="nucleotide sequence ID" value="NZ_JBHMDO010000031.1"/>
</dbReference>
<gene>
    <name evidence="1" type="ORF">ACFFSY_18855</name>
</gene>
<reference evidence="1 2" key="1">
    <citation type="submission" date="2024-09" db="EMBL/GenBank/DDBJ databases">
        <authorList>
            <person name="Sun Q."/>
            <person name="Mori K."/>
        </authorList>
    </citation>
    <scope>NUCLEOTIDE SEQUENCE [LARGE SCALE GENOMIC DNA]</scope>
    <source>
        <strain evidence="1 2">TISTR 2452</strain>
    </source>
</reference>